<evidence type="ECO:0000313" key="1">
    <source>
        <dbReference type="EMBL" id="KAG2627184.1"/>
    </source>
</evidence>
<organism evidence="1 2">
    <name type="scientific">Panicum virgatum</name>
    <name type="common">Blackwell switchgrass</name>
    <dbReference type="NCBI Taxonomy" id="38727"/>
    <lineage>
        <taxon>Eukaryota</taxon>
        <taxon>Viridiplantae</taxon>
        <taxon>Streptophyta</taxon>
        <taxon>Embryophyta</taxon>
        <taxon>Tracheophyta</taxon>
        <taxon>Spermatophyta</taxon>
        <taxon>Magnoliopsida</taxon>
        <taxon>Liliopsida</taxon>
        <taxon>Poales</taxon>
        <taxon>Poaceae</taxon>
        <taxon>PACMAD clade</taxon>
        <taxon>Panicoideae</taxon>
        <taxon>Panicodae</taxon>
        <taxon>Paniceae</taxon>
        <taxon>Panicinae</taxon>
        <taxon>Panicum</taxon>
        <taxon>Panicum sect. Hiantes</taxon>
    </lineage>
</organism>
<dbReference type="AlphaFoldDB" id="A0A8T0V1C4"/>
<dbReference type="EMBL" id="CM029041">
    <property type="protein sequence ID" value="KAG2627184.1"/>
    <property type="molecule type" value="Genomic_DNA"/>
</dbReference>
<gene>
    <name evidence="1" type="ORF">PVAP13_3KG228020</name>
</gene>
<accession>A0A8T0V1C4</accession>
<reference evidence="1" key="1">
    <citation type="submission" date="2020-05" db="EMBL/GenBank/DDBJ databases">
        <title>WGS assembly of Panicum virgatum.</title>
        <authorList>
            <person name="Lovell J.T."/>
            <person name="Jenkins J."/>
            <person name="Shu S."/>
            <person name="Juenger T.E."/>
            <person name="Schmutz J."/>
        </authorList>
    </citation>
    <scope>NUCLEOTIDE SEQUENCE</scope>
    <source>
        <strain evidence="1">AP13</strain>
    </source>
</reference>
<proteinExistence type="predicted"/>
<name>A0A8T0V1C4_PANVG</name>
<evidence type="ECO:0000313" key="2">
    <source>
        <dbReference type="Proteomes" id="UP000823388"/>
    </source>
</evidence>
<comment type="caution">
    <text evidence="1">The sequence shown here is derived from an EMBL/GenBank/DDBJ whole genome shotgun (WGS) entry which is preliminary data.</text>
</comment>
<protein>
    <submittedName>
        <fullName evidence="1">Uncharacterized protein</fullName>
    </submittedName>
</protein>
<dbReference type="Proteomes" id="UP000823388">
    <property type="component" value="Chromosome 3K"/>
</dbReference>
<sequence length="207" mass="22764">MEIPFSTMIHGVGAAGLSDFPVSALFHEDASATSNGVAGVVGSQQEYVRLVRHKAALPDTPQSAVFHIDRIPSFMETPQMGVSPVAGLAGGNIGNKKFDSGIGIWEPDDELLAAQEEEDLDCRAPDCGPDLDDFADDEARVYYANDVKIVSFREPEVVILNNDPYERVYKDLPAGHLVLRKNTNMRVLRCYRVTKRGVQFLLQARKS</sequence>
<keyword evidence="2" id="KW-1185">Reference proteome</keyword>